<dbReference type="InterPro" id="IPR006195">
    <property type="entry name" value="aa-tRNA-synth_II"/>
</dbReference>
<evidence type="ECO:0000256" key="1">
    <source>
        <dbReference type="ARBA" id="ARBA00022598"/>
    </source>
</evidence>
<feature type="non-terminal residue" evidence="6">
    <location>
        <position position="1"/>
    </location>
</feature>
<keyword evidence="4" id="KW-0030">Aminoacyl-tRNA synthetase</keyword>
<evidence type="ECO:0000256" key="2">
    <source>
        <dbReference type="ARBA" id="ARBA00022741"/>
    </source>
</evidence>
<keyword evidence="1" id="KW-0436">Ligase</keyword>
<dbReference type="InterPro" id="IPR002314">
    <property type="entry name" value="aa-tRNA-synt_IIb"/>
</dbReference>
<dbReference type="GO" id="GO:0006418">
    <property type="term" value="P:tRNA aminoacylation for protein translation"/>
    <property type="evidence" value="ECO:0007669"/>
    <property type="project" value="InterPro"/>
</dbReference>
<organism evidence="6">
    <name type="scientific">marine sediment metagenome</name>
    <dbReference type="NCBI Taxonomy" id="412755"/>
    <lineage>
        <taxon>unclassified sequences</taxon>
        <taxon>metagenomes</taxon>
        <taxon>ecological metagenomes</taxon>
    </lineage>
</organism>
<evidence type="ECO:0000256" key="4">
    <source>
        <dbReference type="ARBA" id="ARBA00023146"/>
    </source>
</evidence>
<name>X0TTD7_9ZZZZ</name>
<evidence type="ECO:0000313" key="6">
    <source>
        <dbReference type="EMBL" id="GAF79405.1"/>
    </source>
</evidence>
<gene>
    <name evidence="6" type="ORF">S01H1_06204</name>
</gene>
<dbReference type="GO" id="GO:0005524">
    <property type="term" value="F:ATP binding"/>
    <property type="evidence" value="ECO:0007669"/>
    <property type="project" value="UniProtKB-KW"/>
</dbReference>
<accession>X0TTD7</accession>
<dbReference type="PROSITE" id="PS50862">
    <property type="entry name" value="AA_TRNA_LIGASE_II"/>
    <property type="match status" value="1"/>
</dbReference>
<sequence>DLIDDAEYGLEAAVCDCCYYGLEGVSDQENRYYTCYNKVFRNERSATERLDRLTNFSVRDIMFVGTEEYVLECRQRLIDELSDFLRSLRLCAKIETANDPFFANESAMKSVFQNSQRLKYEILAFIPHLKSEIAVGSVNLHLDFFGNAFDISTNGDETAFSGCIGVGMERMAYALFCQHGHSIADWPREVVDFLEIK</sequence>
<comment type="caution">
    <text evidence="6">The sequence shown here is derived from an EMBL/GenBank/DDBJ whole genome shotgun (WGS) entry which is preliminary data.</text>
</comment>
<reference evidence="6" key="1">
    <citation type="journal article" date="2014" name="Front. Microbiol.">
        <title>High frequency of phylogenetically diverse reductive dehalogenase-homologous genes in deep subseafloor sedimentary metagenomes.</title>
        <authorList>
            <person name="Kawai M."/>
            <person name="Futagami T."/>
            <person name="Toyoda A."/>
            <person name="Takaki Y."/>
            <person name="Nishi S."/>
            <person name="Hori S."/>
            <person name="Arai W."/>
            <person name="Tsubouchi T."/>
            <person name="Morono Y."/>
            <person name="Uchiyama I."/>
            <person name="Ito T."/>
            <person name="Fujiyama A."/>
            <person name="Inagaki F."/>
            <person name="Takami H."/>
        </authorList>
    </citation>
    <scope>NUCLEOTIDE SEQUENCE</scope>
    <source>
        <strain evidence="6">Expedition CK06-06</strain>
    </source>
</reference>
<dbReference type="Pfam" id="PF00587">
    <property type="entry name" value="tRNA-synt_2b"/>
    <property type="match status" value="1"/>
</dbReference>
<dbReference type="GO" id="GO:0004812">
    <property type="term" value="F:aminoacyl-tRNA ligase activity"/>
    <property type="evidence" value="ECO:0007669"/>
    <property type="project" value="UniProtKB-KW"/>
</dbReference>
<dbReference type="EMBL" id="BARS01003217">
    <property type="protein sequence ID" value="GAF79405.1"/>
    <property type="molecule type" value="Genomic_DNA"/>
</dbReference>
<protein>
    <recommendedName>
        <fullName evidence="5">Aminoacyl-transfer RNA synthetases class-II family profile domain-containing protein</fullName>
    </recommendedName>
</protein>
<dbReference type="InterPro" id="IPR045864">
    <property type="entry name" value="aa-tRNA-synth_II/BPL/LPL"/>
</dbReference>
<keyword evidence="2" id="KW-0547">Nucleotide-binding</keyword>
<dbReference type="Gene3D" id="3.30.930.10">
    <property type="entry name" value="Bira Bifunctional Protein, Domain 2"/>
    <property type="match status" value="1"/>
</dbReference>
<dbReference type="SUPFAM" id="SSF55681">
    <property type="entry name" value="Class II aaRS and biotin synthetases"/>
    <property type="match status" value="1"/>
</dbReference>
<dbReference type="AlphaFoldDB" id="X0TTD7"/>
<keyword evidence="3" id="KW-0067">ATP-binding</keyword>
<evidence type="ECO:0000259" key="5">
    <source>
        <dbReference type="PROSITE" id="PS50862"/>
    </source>
</evidence>
<proteinExistence type="predicted"/>
<evidence type="ECO:0000256" key="3">
    <source>
        <dbReference type="ARBA" id="ARBA00022840"/>
    </source>
</evidence>
<feature type="domain" description="Aminoacyl-transfer RNA synthetases class-II family profile" evidence="5">
    <location>
        <begin position="36"/>
        <end position="187"/>
    </location>
</feature>